<keyword evidence="4" id="KW-1185">Reference proteome</keyword>
<dbReference type="PANTHER" id="PTHR24320:SF148">
    <property type="entry name" value="NAD(P)-BINDING ROSSMANN-FOLD SUPERFAMILY PROTEIN"/>
    <property type="match status" value="1"/>
</dbReference>
<proteinExistence type="inferred from homology"/>
<dbReference type="InterPro" id="IPR002347">
    <property type="entry name" value="SDR_fam"/>
</dbReference>
<accession>A0ABW0NPR4</accession>
<dbReference type="Pfam" id="PF00106">
    <property type="entry name" value="adh_short"/>
    <property type="match status" value="1"/>
</dbReference>
<sequence>MIIVLTGASSGIGRAAALALAEQGHELAIVGRNPFRTHEVARETGGTAFLADFDKLADVRQLARELLATYPRIDALGNNAGGILAHRALSADGVERTWQHNVLAPFVLTTSLMPRLVESRARVVFTGSEANRWGAVDVTNPGRDGKLWLRGMPAYGAAKRADIMLARELARREPAISSFAFHPGAVATGFAGLDRSPLAPLIRRVIRTPERGAATLIGLLDGTLEAPSGTYFVDERRDTGLAAQALDPAECAKLWDALEVQAAALA</sequence>
<protein>
    <submittedName>
        <fullName evidence="3">SDR family NAD(P)-dependent oxidoreductase</fullName>
    </submittedName>
</protein>
<dbReference type="InterPro" id="IPR036291">
    <property type="entry name" value="NAD(P)-bd_dom_sf"/>
</dbReference>
<evidence type="ECO:0000256" key="2">
    <source>
        <dbReference type="ARBA" id="ARBA00023002"/>
    </source>
</evidence>
<keyword evidence="2" id="KW-0560">Oxidoreductase</keyword>
<name>A0ABW0NPR4_9MICO</name>
<dbReference type="PANTHER" id="PTHR24320">
    <property type="entry name" value="RETINOL DEHYDROGENASE"/>
    <property type="match status" value="1"/>
</dbReference>
<dbReference type="EMBL" id="JBHSMG010000001">
    <property type="protein sequence ID" value="MFC5502047.1"/>
    <property type="molecule type" value="Genomic_DNA"/>
</dbReference>
<dbReference type="Gene3D" id="3.40.50.720">
    <property type="entry name" value="NAD(P)-binding Rossmann-like Domain"/>
    <property type="match status" value="1"/>
</dbReference>
<evidence type="ECO:0000313" key="3">
    <source>
        <dbReference type="EMBL" id="MFC5502047.1"/>
    </source>
</evidence>
<dbReference type="Proteomes" id="UP001596039">
    <property type="component" value="Unassembled WGS sequence"/>
</dbReference>
<gene>
    <name evidence="3" type="ORF">ACFPJ4_07320</name>
</gene>
<dbReference type="RefSeq" id="WP_386739705.1">
    <property type="nucleotide sequence ID" value="NZ_JBHSMG010000001.1"/>
</dbReference>
<comment type="similarity">
    <text evidence="1">Belongs to the short-chain dehydrogenases/reductases (SDR) family.</text>
</comment>
<evidence type="ECO:0000313" key="4">
    <source>
        <dbReference type="Proteomes" id="UP001596039"/>
    </source>
</evidence>
<dbReference type="SUPFAM" id="SSF51735">
    <property type="entry name" value="NAD(P)-binding Rossmann-fold domains"/>
    <property type="match status" value="1"/>
</dbReference>
<comment type="caution">
    <text evidence="3">The sequence shown here is derived from an EMBL/GenBank/DDBJ whole genome shotgun (WGS) entry which is preliminary data.</text>
</comment>
<organism evidence="3 4">
    <name type="scientific">Lysinimonas soli</name>
    <dbReference type="NCBI Taxonomy" id="1074233"/>
    <lineage>
        <taxon>Bacteria</taxon>
        <taxon>Bacillati</taxon>
        <taxon>Actinomycetota</taxon>
        <taxon>Actinomycetes</taxon>
        <taxon>Micrococcales</taxon>
        <taxon>Microbacteriaceae</taxon>
        <taxon>Lysinimonas</taxon>
    </lineage>
</organism>
<evidence type="ECO:0000256" key="1">
    <source>
        <dbReference type="ARBA" id="ARBA00006484"/>
    </source>
</evidence>
<dbReference type="PRINTS" id="PR00081">
    <property type="entry name" value="GDHRDH"/>
</dbReference>
<reference evidence="4" key="1">
    <citation type="journal article" date="2019" name="Int. J. Syst. Evol. Microbiol.">
        <title>The Global Catalogue of Microorganisms (GCM) 10K type strain sequencing project: providing services to taxonomists for standard genome sequencing and annotation.</title>
        <authorList>
            <consortium name="The Broad Institute Genomics Platform"/>
            <consortium name="The Broad Institute Genome Sequencing Center for Infectious Disease"/>
            <person name="Wu L."/>
            <person name="Ma J."/>
        </authorList>
    </citation>
    <scope>NUCLEOTIDE SEQUENCE [LARGE SCALE GENOMIC DNA]</scope>
    <source>
        <strain evidence="4">CGMCC 4.6997</strain>
    </source>
</reference>